<dbReference type="RefSeq" id="WP_135419096.1">
    <property type="nucleotide sequence ID" value="NZ_SRLB01000036.1"/>
</dbReference>
<organism evidence="1 2">
    <name type="scientific">Methylobacterium nonmethylotrophicum</name>
    <dbReference type="NCBI Taxonomy" id="1141884"/>
    <lineage>
        <taxon>Bacteria</taxon>
        <taxon>Pseudomonadati</taxon>
        <taxon>Pseudomonadota</taxon>
        <taxon>Alphaproteobacteria</taxon>
        <taxon>Hyphomicrobiales</taxon>
        <taxon>Methylobacteriaceae</taxon>
        <taxon>Methylobacterium</taxon>
    </lineage>
</organism>
<dbReference type="EMBL" id="SRLB01000036">
    <property type="protein sequence ID" value="TGD94906.1"/>
    <property type="molecule type" value="Genomic_DNA"/>
</dbReference>
<dbReference type="AlphaFoldDB" id="A0A4Z0NG33"/>
<keyword evidence="2" id="KW-1185">Reference proteome</keyword>
<dbReference type="OrthoDB" id="8005538at2"/>
<dbReference type="Proteomes" id="UP000297535">
    <property type="component" value="Unassembled WGS sequence"/>
</dbReference>
<proteinExistence type="predicted"/>
<name>A0A4Z0NG33_9HYPH</name>
<sequence length="70" mass="7599">MSDLSARIGKMLFEGEGIAGTAAERDFPRMVELVLDRWPEASAEEIHRGFLIAIEIAELRDAEEAAGAAP</sequence>
<reference evidence="1 2" key="1">
    <citation type="submission" date="2019-04" db="EMBL/GenBank/DDBJ databases">
        <authorList>
            <person name="Feng G."/>
            <person name="Zhu H."/>
        </authorList>
    </citation>
    <scope>NUCLEOTIDE SEQUENCE [LARGE SCALE GENOMIC DNA]</scope>
    <source>
        <strain evidence="1 2">6HR-1</strain>
    </source>
</reference>
<accession>A0A4Z0NG33</accession>
<comment type="caution">
    <text evidence="1">The sequence shown here is derived from an EMBL/GenBank/DDBJ whole genome shotgun (WGS) entry which is preliminary data.</text>
</comment>
<evidence type="ECO:0000313" key="2">
    <source>
        <dbReference type="Proteomes" id="UP000297535"/>
    </source>
</evidence>
<protein>
    <submittedName>
        <fullName evidence="1">Uncharacterized protein</fullName>
    </submittedName>
</protein>
<gene>
    <name evidence="1" type="ORF">EU555_30495</name>
</gene>
<evidence type="ECO:0000313" key="1">
    <source>
        <dbReference type="EMBL" id="TGD94906.1"/>
    </source>
</evidence>